<keyword evidence="3" id="KW-0804">Transcription</keyword>
<evidence type="ECO:0000313" key="7">
    <source>
        <dbReference type="Proteomes" id="UP000184699"/>
    </source>
</evidence>
<dbReference type="PRINTS" id="PR00038">
    <property type="entry name" value="HTHLUXR"/>
</dbReference>
<gene>
    <name evidence="6" type="ORF">SAMN05443544_3253</name>
</gene>
<protein>
    <submittedName>
        <fullName evidence="6">MerR family regulatory protein</fullName>
    </submittedName>
</protein>
<dbReference type="InterPro" id="IPR036388">
    <property type="entry name" value="WH-like_DNA-bd_sf"/>
</dbReference>
<keyword evidence="1" id="KW-0805">Transcription regulation</keyword>
<name>A0A1N6HK06_9MICO</name>
<dbReference type="Pfam" id="PF00196">
    <property type="entry name" value="GerE"/>
    <property type="match status" value="1"/>
</dbReference>
<dbReference type="EMBL" id="FSRJ01000004">
    <property type="protein sequence ID" value="SIO20066.1"/>
    <property type="molecule type" value="Genomic_DNA"/>
</dbReference>
<evidence type="ECO:0000259" key="4">
    <source>
        <dbReference type="PROSITE" id="PS50043"/>
    </source>
</evidence>
<evidence type="ECO:0000313" key="6">
    <source>
        <dbReference type="EMBL" id="SIO20066.1"/>
    </source>
</evidence>
<dbReference type="PROSITE" id="PS00622">
    <property type="entry name" value="HTH_LUXR_1"/>
    <property type="match status" value="1"/>
</dbReference>
<keyword evidence="2" id="KW-0238">DNA-binding</keyword>
<dbReference type="Proteomes" id="UP000184699">
    <property type="component" value="Unassembled WGS sequence"/>
</dbReference>
<dbReference type="PANTHER" id="PTHR44688">
    <property type="entry name" value="DNA-BINDING TRANSCRIPTIONAL ACTIVATOR DEVR_DOSR"/>
    <property type="match status" value="1"/>
</dbReference>
<dbReference type="Gene3D" id="3.30.450.40">
    <property type="match status" value="1"/>
</dbReference>
<dbReference type="SMART" id="SM00065">
    <property type="entry name" value="GAF"/>
    <property type="match status" value="1"/>
</dbReference>
<dbReference type="SUPFAM" id="SSF46894">
    <property type="entry name" value="C-terminal effector domain of the bipartite response regulators"/>
    <property type="match status" value="1"/>
</dbReference>
<dbReference type="InterPro" id="IPR016032">
    <property type="entry name" value="Sig_transdc_resp-reg_C-effctor"/>
</dbReference>
<sequence length="526" mass="57387">MNPRFVTIGVAARESGVPIWRLRAWDASGLLTPSRTPSGYRLFSAADVERARRLAAEIDGAERLHALGLAYDVATGGDPMGAAAAASRSDAEIRTSERYGLLRQVTHHLRASDDTRSAVGFSVAQLAQFIGADAWSVALADQLRQRIEVYSTFGLSERFTDEVGPWPFRQGLGGQVYALREPISVPDLQPVVRAGREMVLAEGLRAYACVPLFHGSARVGILEMYRRTPDPFELEDLDLLEMVASLITPYIESGRLVQQVTALQQERVHHFRTLVSQFSAAGRRQREQLAAELRTITAELSATDAGSGSAGSIAARLTGLAQESEQLRSTEFDFLELVNTSVIDRIAQEHVLNCSLEVRRWPAGLSTSLASRLYLLLVRLAEEIAAIAEDHVVIRLDSSPDRIQIGLDYGTTDGPLKDPYHPSAEAGTIIDDLDAAFTAERGPASSSVTVSIPRDVVDHPGELLTQREAETLEALRSGLTNREIAARFEISAKTVQNHLTSIYRKLQVSNRSEAISVVGDAAAELR</sequence>
<reference evidence="7" key="1">
    <citation type="submission" date="2016-11" db="EMBL/GenBank/DDBJ databases">
        <authorList>
            <person name="Varghese N."/>
            <person name="Submissions S."/>
        </authorList>
    </citation>
    <scope>NUCLEOTIDE SEQUENCE [LARGE SCALE GENOMIC DNA]</scope>
    <source>
        <strain evidence="7">DSM 8595</strain>
    </source>
</reference>
<feature type="domain" description="HTH luxR-type" evidence="4">
    <location>
        <begin position="457"/>
        <end position="522"/>
    </location>
</feature>
<evidence type="ECO:0000256" key="1">
    <source>
        <dbReference type="ARBA" id="ARBA00023015"/>
    </source>
</evidence>
<dbReference type="CDD" id="cd04761">
    <property type="entry name" value="HTH_MerR-SF"/>
    <property type="match status" value="1"/>
</dbReference>
<keyword evidence="7" id="KW-1185">Reference proteome</keyword>
<feature type="domain" description="HTH merR-type" evidence="5">
    <location>
        <begin position="7"/>
        <end position="53"/>
    </location>
</feature>
<evidence type="ECO:0000259" key="5">
    <source>
        <dbReference type="PROSITE" id="PS50937"/>
    </source>
</evidence>
<dbReference type="InterPro" id="IPR003018">
    <property type="entry name" value="GAF"/>
</dbReference>
<evidence type="ECO:0000256" key="3">
    <source>
        <dbReference type="ARBA" id="ARBA00023163"/>
    </source>
</evidence>
<dbReference type="PANTHER" id="PTHR44688:SF25">
    <property type="entry name" value="HTH LUXR-TYPE DOMAIN-CONTAINING PROTEIN"/>
    <property type="match status" value="1"/>
</dbReference>
<dbReference type="CDD" id="cd06170">
    <property type="entry name" value="LuxR_C_like"/>
    <property type="match status" value="1"/>
</dbReference>
<dbReference type="AlphaFoldDB" id="A0A1N6HK06"/>
<dbReference type="InterPro" id="IPR009061">
    <property type="entry name" value="DNA-bd_dom_put_sf"/>
</dbReference>
<dbReference type="RefSeq" id="WP_074261355.1">
    <property type="nucleotide sequence ID" value="NZ_FSRJ01000004.1"/>
</dbReference>
<dbReference type="SMART" id="SM00422">
    <property type="entry name" value="HTH_MERR"/>
    <property type="match status" value="1"/>
</dbReference>
<dbReference type="PROSITE" id="PS50043">
    <property type="entry name" value="HTH_LUXR_2"/>
    <property type="match status" value="1"/>
</dbReference>
<dbReference type="STRING" id="232089.SAMN05443544_3253"/>
<dbReference type="Gene3D" id="1.10.10.10">
    <property type="entry name" value="Winged helix-like DNA-binding domain superfamily/Winged helix DNA-binding domain"/>
    <property type="match status" value="1"/>
</dbReference>
<accession>A0A1N6HK06</accession>
<dbReference type="InterPro" id="IPR000551">
    <property type="entry name" value="MerR-type_HTH_dom"/>
</dbReference>
<proteinExistence type="predicted"/>
<dbReference type="GO" id="GO:0003677">
    <property type="term" value="F:DNA binding"/>
    <property type="evidence" value="ECO:0007669"/>
    <property type="project" value="UniProtKB-KW"/>
</dbReference>
<dbReference type="InterPro" id="IPR000792">
    <property type="entry name" value="Tscrpt_reg_LuxR_C"/>
</dbReference>
<dbReference type="GO" id="GO:0006355">
    <property type="term" value="P:regulation of DNA-templated transcription"/>
    <property type="evidence" value="ECO:0007669"/>
    <property type="project" value="InterPro"/>
</dbReference>
<evidence type="ECO:0000256" key="2">
    <source>
        <dbReference type="ARBA" id="ARBA00023125"/>
    </source>
</evidence>
<dbReference type="SUPFAM" id="SSF55781">
    <property type="entry name" value="GAF domain-like"/>
    <property type="match status" value="1"/>
</dbReference>
<dbReference type="InterPro" id="IPR029016">
    <property type="entry name" value="GAF-like_dom_sf"/>
</dbReference>
<dbReference type="Gene3D" id="1.10.1660.10">
    <property type="match status" value="1"/>
</dbReference>
<dbReference type="SMART" id="SM00421">
    <property type="entry name" value="HTH_LUXR"/>
    <property type="match status" value="1"/>
</dbReference>
<organism evidence="6 7">
    <name type="scientific">Agromyces cerinus subsp. cerinus</name>
    <dbReference type="NCBI Taxonomy" id="232089"/>
    <lineage>
        <taxon>Bacteria</taxon>
        <taxon>Bacillati</taxon>
        <taxon>Actinomycetota</taxon>
        <taxon>Actinomycetes</taxon>
        <taxon>Micrococcales</taxon>
        <taxon>Microbacteriaceae</taxon>
        <taxon>Agromyces</taxon>
    </lineage>
</organism>
<dbReference type="PROSITE" id="PS50937">
    <property type="entry name" value="HTH_MERR_2"/>
    <property type="match status" value="1"/>
</dbReference>
<dbReference type="Pfam" id="PF01590">
    <property type="entry name" value="GAF"/>
    <property type="match status" value="1"/>
</dbReference>
<dbReference type="SUPFAM" id="SSF46955">
    <property type="entry name" value="Putative DNA-binding domain"/>
    <property type="match status" value="1"/>
</dbReference>
<dbReference type="OrthoDB" id="9816529at2"/>
<dbReference type="Pfam" id="PF13411">
    <property type="entry name" value="MerR_1"/>
    <property type="match status" value="1"/>
</dbReference>